<gene>
    <name evidence="3" type="ORF">HNQ44_002760</name>
</gene>
<name>A0A7W8CWI3_9BACL</name>
<dbReference type="RefSeq" id="WP_135503453.1">
    <property type="nucleotide sequence ID" value="NZ_JACHHE010000008.1"/>
</dbReference>
<dbReference type="SUPFAM" id="SSF54637">
    <property type="entry name" value="Thioesterase/thiol ester dehydrase-isomerase"/>
    <property type="match status" value="1"/>
</dbReference>
<evidence type="ECO:0000313" key="4">
    <source>
        <dbReference type="Proteomes" id="UP000525923"/>
    </source>
</evidence>
<evidence type="ECO:0000313" key="3">
    <source>
        <dbReference type="EMBL" id="MBB5181295.1"/>
    </source>
</evidence>
<dbReference type="NCBIfam" id="TIGR00369">
    <property type="entry name" value="unchar_dom_1"/>
    <property type="match status" value="1"/>
</dbReference>
<dbReference type="InterPro" id="IPR029069">
    <property type="entry name" value="HotDog_dom_sf"/>
</dbReference>
<sequence>MFISQPFDEFLEVRYERITDTSVKVTLPIKPIFTASSGFIRGGIISTLADAALRNAISPDEHGRPKVAAVDVNVTFLKKSKSTTLIARAFAVKEGANLTHADCIIHDEHDQVIAKAKAILFNH</sequence>
<evidence type="ECO:0000256" key="1">
    <source>
        <dbReference type="ARBA" id="ARBA00022801"/>
    </source>
</evidence>
<dbReference type="GO" id="GO:0016289">
    <property type="term" value="F:acyl-CoA hydrolase activity"/>
    <property type="evidence" value="ECO:0007669"/>
    <property type="project" value="UniProtKB-ARBA"/>
</dbReference>
<dbReference type="Proteomes" id="UP000525923">
    <property type="component" value="Unassembled WGS sequence"/>
</dbReference>
<dbReference type="EC" id="3.1.2.-" evidence="3"/>
<feature type="domain" description="Thioesterase" evidence="2">
    <location>
        <begin position="38"/>
        <end position="113"/>
    </location>
</feature>
<dbReference type="OrthoDB" id="2139465at2"/>
<comment type="caution">
    <text evidence="3">The sequence shown here is derived from an EMBL/GenBank/DDBJ whole genome shotgun (WGS) entry which is preliminary data.</text>
</comment>
<dbReference type="InterPro" id="IPR006683">
    <property type="entry name" value="Thioestr_dom"/>
</dbReference>
<reference evidence="3 4" key="1">
    <citation type="submission" date="2020-08" db="EMBL/GenBank/DDBJ databases">
        <title>Genomic Encyclopedia of Type Strains, Phase IV (KMG-IV): sequencing the most valuable type-strain genomes for metagenomic binning, comparative biology and taxonomic classification.</title>
        <authorList>
            <person name="Goeker M."/>
        </authorList>
    </citation>
    <scope>NUCLEOTIDE SEQUENCE [LARGE SCALE GENOMIC DNA]</scope>
    <source>
        <strain evidence="3 4">DSM 15895</strain>
    </source>
</reference>
<dbReference type="Pfam" id="PF03061">
    <property type="entry name" value="4HBT"/>
    <property type="match status" value="1"/>
</dbReference>
<proteinExistence type="predicted"/>
<dbReference type="EMBL" id="JACHHE010000008">
    <property type="protein sequence ID" value="MBB5181295.1"/>
    <property type="molecule type" value="Genomic_DNA"/>
</dbReference>
<accession>A0A7W8CWI3</accession>
<protein>
    <submittedName>
        <fullName evidence="3">Acyl-CoA thioesterase</fullName>
        <ecNumber evidence="3">3.1.2.-</ecNumber>
    </submittedName>
</protein>
<organism evidence="3 4">
    <name type="scientific">Planococcus koreensis</name>
    <dbReference type="NCBI Taxonomy" id="112331"/>
    <lineage>
        <taxon>Bacteria</taxon>
        <taxon>Bacillati</taxon>
        <taxon>Bacillota</taxon>
        <taxon>Bacilli</taxon>
        <taxon>Bacillales</taxon>
        <taxon>Caryophanaceae</taxon>
        <taxon>Planococcus</taxon>
    </lineage>
</organism>
<dbReference type="CDD" id="cd03443">
    <property type="entry name" value="PaaI_thioesterase"/>
    <property type="match status" value="1"/>
</dbReference>
<dbReference type="AlphaFoldDB" id="A0A7W8CWI3"/>
<keyword evidence="4" id="KW-1185">Reference proteome</keyword>
<dbReference type="Gene3D" id="3.10.129.10">
    <property type="entry name" value="Hotdog Thioesterase"/>
    <property type="match status" value="1"/>
</dbReference>
<evidence type="ECO:0000259" key="2">
    <source>
        <dbReference type="Pfam" id="PF03061"/>
    </source>
</evidence>
<dbReference type="InterPro" id="IPR003736">
    <property type="entry name" value="PAAI_dom"/>
</dbReference>
<keyword evidence="1 3" id="KW-0378">Hydrolase</keyword>